<gene>
    <name evidence="7" type="ORF">QBC34DRAFT_403847</name>
</gene>
<dbReference type="PANTHER" id="PTHR12599">
    <property type="entry name" value="PTERIN-4-ALPHA-CARBINOLAMINE DEHYDRATASE"/>
    <property type="match status" value="1"/>
</dbReference>
<organism evidence="7 8">
    <name type="scientific">Podospora aff. communis PSN243</name>
    <dbReference type="NCBI Taxonomy" id="3040156"/>
    <lineage>
        <taxon>Eukaryota</taxon>
        <taxon>Fungi</taxon>
        <taxon>Dikarya</taxon>
        <taxon>Ascomycota</taxon>
        <taxon>Pezizomycotina</taxon>
        <taxon>Sordariomycetes</taxon>
        <taxon>Sordariomycetidae</taxon>
        <taxon>Sordariales</taxon>
        <taxon>Podosporaceae</taxon>
        <taxon>Podospora</taxon>
    </lineage>
</organism>
<feature type="compositionally biased region" description="Basic and acidic residues" evidence="6">
    <location>
        <begin position="181"/>
        <end position="190"/>
    </location>
</feature>
<evidence type="ECO:0000313" key="8">
    <source>
        <dbReference type="Proteomes" id="UP001321760"/>
    </source>
</evidence>
<comment type="similarity">
    <text evidence="2">Belongs to the pterin-4-alpha-carbinolamine dehydratase family.</text>
</comment>
<dbReference type="InterPro" id="IPR036428">
    <property type="entry name" value="PCD_sf"/>
</dbReference>
<dbReference type="EMBL" id="MU865934">
    <property type="protein sequence ID" value="KAK4450123.1"/>
    <property type="molecule type" value="Genomic_DNA"/>
</dbReference>
<dbReference type="SUPFAM" id="SSF55248">
    <property type="entry name" value="PCD-like"/>
    <property type="match status" value="1"/>
</dbReference>
<dbReference type="InterPro" id="IPR001533">
    <property type="entry name" value="Pterin_deHydtase"/>
</dbReference>
<evidence type="ECO:0000256" key="6">
    <source>
        <dbReference type="SAM" id="MobiDB-lite"/>
    </source>
</evidence>
<evidence type="ECO:0000256" key="4">
    <source>
        <dbReference type="ARBA" id="ARBA00023239"/>
    </source>
</evidence>
<reference evidence="7" key="2">
    <citation type="submission" date="2023-05" db="EMBL/GenBank/DDBJ databases">
        <authorList>
            <consortium name="Lawrence Berkeley National Laboratory"/>
            <person name="Steindorff A."/>
            <person name="Hensen N."/>
            <person name="Bonometti L."/>
            <person name="Westerberg I."/>
            <person name="Brannstrom I.O."/>
            <person name="Guillou S."/>
            <person name="Cros-Aarteil S."/>
            <person name="Calhoun S."/>
            <person name="Haridas S."/>
            <person name="Kuo A."/>
            <person name="Mondo S."/>
            <person name="Pangilinan J."/>
            <person name="Riley R."/>
            <person name="Labutti K."/>
            <person name="Andreopoulos B."/>
            <person name="Lipzen A."/>
            <person name="Chen C."/>
            <person name="Yanf M."/>
            <person name="Daum C."/>
            <person name="Ng V."/>
            <person name="Clum A."/>
            <person name="Ohm R."/>
            <person name="Martin F."/>
            <person name="Silar P."/>
            <person name="Natvig D."/>
            <person name="Lalanne C."/>
            <person name="Gautier V."/>
            <person name="Ament-Velasquez S.L."/>
            <person name="Kruys A."/>
            <person name="Hutchinson M.I."/>
            <person name="Powell A.J."/>
            <person name="Barry K."/>
            <person name="Miller A.N."/>
            <person name="Grigoriev I.V."/>
            <person name="Debuchy R."/>
            <person name="Gladieux P."/>
            <person name="Thoren M.H."/>
            <person name="Johannesson H."/>
        </authorList>
    </citation>
    <scope>NUCLEOTIDE SEQUENCE</scope>
    <source>
        <strain evidence="7">PSN243</strain>
    </source>
</reference>
<protein>
    <recommendedName>
        <fullName evidence="3">4a-hydroxytetrahydrobiopterin dehydratase</fullName>
        <ecNumber evidence="3">4.2.1.96</ecNumber>
    </recommendedName>
    <alternativeName>
        <fullName evidence="5">4-alpha-hydroxy-tetrahydropterin dehydratase</fullName>
    </alternativeName>
</protein>
<reference evidence="7" key="1">
    <citation type="journal article" date="2023" name="Mol. Phylogenet. Evol.">
        <title>Genome-scale phylogeny and comparative genomics of the fungal order Sordariales.</title>
        <authorList>
            <person name="Hensen N."/>
            <person name="Bonometti L."/>
            <person name="Westerberg I."/>
            <person name="Brannstrom I.O."/>
            <person name="Guillou S."/>
            <person name="Cros-Aarteil S."/>
            <person name="Calhoun S."/>
            <person name="Haridas S."/>
            <person name="Kuo A."/>
            <person name="Mondo S."/>
            <person name="Pangilinan J."/>
            <person name="Riley R."/>
            <person name="LaButti K."/>
            <person name="Andreopoulos B."/>
            <person name="Lipzen A."/>
            <person name="Chen C."/>
            <person name="Yan M."/>
            <person name="Daum C."/>
            <person name="Ng V."/>
            <person name="Clum A."/>
            <person name="Steindorff A."/>
            <person name="Ohm R.A."/>
            <person name="Martin F."/>
            <person name="Silar P."/>
            <person name="Natvig D.O."/>
            <person name="Lalanne C."/>
            <person name="Gautier V."/>
            <person name="Ament-Velasquez S.L."/>
            <person name="Kruys A."/>
            <person name="Hutchinson M.I."/>
            <person name="Powell A.J."/>
            <person name="Barry K."/>
            <person name="Miller A.N."/>
            <person name="Grigoriev I.V."/>
            <person name="Debuchy R."/>
            <person name="Gladieux P."/>
            <person name="Hiltunen Thoren M."/>
            <person name="Johannesson H."/>
        </authorList>
    </citation>
    <scope>NUCLEOTIDE SEQUENCE</scope>
    <source>
        <strain evidence="7">PSN243</strain>
    </source>
</reference>
<keyword evidence="4" id="KW-0456">Lyase</keyword>
<dbReference type="GO" id="GO:0006729">
    <property type="term" value="P:tetrahydrobiopterin biosynthetic process"/>
    <property type="evidence" value="ECO:0007669"/>
    <property type="project" value="InterPro"/>
</dbReference>
<feature type="region of interest" description="Disordered" evidence="6">
    <location>
        <begin position="33"/>
        <end position="61"/>
    </location>
</feature>
<name>A0AAV9GPF3_9PEZI</name>
<dbReference type="Proteomes" id="UP001321760">
    <property type="component" value="Unassembled WGS sequence"/>
</dbReference>
<feature type="region of interest" description="Disordered" evidence="6">
    <location>
        <begin position="181"/>
        <end position="203"/>
    </location>
</feature>
<evidence type="ECO:0000256" key="5">
    <source>
        <dbReference type="ARBA" id="ARBA00030497"/>
    </source>
</evidence>
<sequence length="203" mass="23176">MSRRALVRTGSLISRSLAVTPRLCPQFSRRFISSQDRPQAEVPKPSEPQPRPEPMFSAGTNPTTQLQVQLDSLLAPGDGQWKLTDDGKGLERSFKFKNFDRAWAFMSAVTARCKEENHHPEWANVASRVYIRWTTHMPRGLSQRDIQMAHFCDATAKTYAESFKGADEASKRKLSDLASWEKTKAQERRQKVASQIKEQWGMH</sequence>
<accession>A0AAV9GPF3</accession>
<comment type="catalytic activity">
    <reaction evidence="1">
        <text>(4aS,6R)-4a-hydroxy-L-erythro-5,6,7,8-tetrahydrobiopterin = (6R)-L-erythro-6,7-dihydrobiopterin + H2O</text>
        <dbReference type="Rhea" id="RHEA:11920"/>
        <dbReference type="ChEBI" id="CHEBI:15377"/>
        <dbReference type="ChEBI" id="CHEBI:15642"/>
        <dbReference type="ChEBI" id="CHEBI:43120"/>
        <dbReference type="EC" id="4.2.1.96"/>
    </reaction>
</comment>
<evidence type="ECO:0000313" key="7">
    <source>
        <dbReference type="EMBL" id="KAK4450123.1"/>
    </source>
</evidence>
<evidence type="ECO:0000256" key="3">
    <source>
        <dbReference type="ARBA" id="ARBA00013252"/>
    </source>
</evidence>
<dbReference type="GO" id="GO:0008124">
    <property type="term" value="F:4-alpha-hydroxytetrahydrobiopterin dehydratase activity"/>
    <property type="evidence" value="ECO:0007669"/>
    <property type="project" value="UniProtKB-EC"/>
</dbReference>
<keyword evidence="8" id="KW-1185">Reference proteome</keyword>
<dbReference type="Gene3D" id="3.30.1360.20">
    <property type="entry name" value="Transcriptional coactivator/pterin dehydratase"/>
    <property type="match status" value="1"/>
</dbReference>
<dbReference type="PANTHER" id="PTHR12599:SF0">
    <property type="entry name" value="PTERIN-4-ALPHA-CARBINOLAMINE DEHYDRATASE"/>
    <property type="match status" value="1"/>
</dbReference>
<evidence type="ECO:0000256" key="2">
    <source>
        <dbReference type="ARBA" id="ARBA00006472"/>
    </source>
</evidence>
<dbReference type="CDD" id="cd00488">
    <property type="entry name" value="PCD_DCoH"/>
    <property type="match status" value="1"/>
</dbReference>
<proteinExistence type="inferred from homology"/>
<dbReference type="Pfam" id="PF01329">
    <property type="entry name" value="Pterin_4a"/>
    <property type="match status" value="1"/>
</dbReference>
<dbReference type="AlphaFoldDB" id="A0AAV9GPF3"/>
<dbReference type="EC" id="4.2.1.96" evidence="3"/>
<comment type="caution">
    <text evidence="7">The sequence shown here is derived from an EMBL/GenBank/DDBJ whole genome shotgun (WGS) entry which is preliminary data.</text>
</comment>
<evidence type="ECO:0000256" key="1">
    <source>
        <dbReference type="ARBA" id="ARBA00001554"/>
    </source>
</evidence>